<evidence type="ECO:0000313" key="2">
    <source>
        <dbReference type="EMBL" id="KAF9754655.1"/>
    </source>
</evidence>
<accession>A0A8H7NF05</accession>
<gene>
    <name evidence="2" type="ORF">IM811_010096</name>
</gene>
<dbReference type="AlphaFoldDB" id="A0A8H7NF05"/>
<proteinExistence type="predicted"/>
<sequence length="143" mass="15499">MLEGGIAEMDSLTVLQLQPHPASLALCRATVTSKRVGRSSAYFAMLLVICSQPQDELPSARRTGTLNDLLQREAHLPPIQPHQSNPTTLPTSPRRAARGGHAPLEMMTKEPRAYRCSGQWTVTVPRHAPAAPLDHHGQASAVL</sequence>
<reference evidence="2" key="1">
    <citation type="submission" date="2020-10" db="EMBL/GenBank/DDBJ databases">
        <title>High-Quality Genome Resource of Clonostachys rosea strain S41 by Oxford Nanopore Long-Read Sequencing.</title>
        <authorList>
            <person name="Wang H."/>
        </authorList>
    </citation>
    <scope>NUCLEOTIDE SEQUENCE</scope>
    <source>
        <strain evidence="2">S41</strain>
    </source>
</reference>
<feature type="compositionally biased region" description="Polar residues" evidence="1">
    <location>
        <begin position="81"/>
        <end position="91"/>
    </location>
</feature>
<comment type="caution">
    <text evidence="2">The sequence shown here is derived from an EMBL/GenBank/DDBJ whole genome shotgun (WGS) entry which is preliminary data.</text>
</comment>
<name>A0A8H7NF05_BIOOC</name>
<protein>
    <submittedName>
        <fullName evidence="2">Uncharacterized protein</fullName>
    </submittedName>
</protein>
<dbReference type="Proteomes" id="UP000616885">
    <property type="component" value="Unassembled WGS sequence"/>
</dbReference>
<feature type="region of interest" description="Disordered" evidence="1">
    <location>
        <begin position="76"/>
        <end position="97"/>
    </location>
</feature>
<evidence type="ECO:0000313" key="3">
    <source>
        <dbReference type="Proteomes" id="UP000616885"/>
    </source>
</evidence>
<organism evidence="2 3">
    <name type="scientific">Bionectria ochroleuca</name>
    <name type="common">Gliocladium roseum</name>
    <dbReference type="NCBI Taxonomy" id="29856"/>
    <lineage>
        <taxon>Eukaryota</taxon>
        <taxon>Fungi</taxon>
        <taxon>Dikarya</taxon>
        <taxon>Ascomycota</taxon>
        <taxon>Pezizomycotina</taxon>
        <taxon>Sordariomycetes</taxon>
        <taxon>Hypocreomycetidae</taxon>
        <taxon>Hypocreales</taxon>
        <taxon>Bionectriaceae</taxon>
        <taxon>Clonostachys</taxon>
    </lineage>
</organism>
<evidence type="ECO:0000256" key="1">
    <source>
        <dbReference type="SAM" id="MobiDB-lite"/>
    </source>
</evidence>
<dbReference type="EMBL" id="JADCTT010000003">
    <property type="protein sequence ID" value="KAF9754655.1"/>
    <property type="molecule type" value="Genomic_DNA"/>
</dbReference>